<dbReference type="PRINTS" id="PR00344">
    <property type="entry name" value="BCTRLSENSOR"/>
</dbReference>
<evidence type="ECO:0000313" key="6">
    <source>
        <dbReference type="EMBL" id="RAL25200.1"/>
    </source>
</evidence>
<dbReference type="Pfam" id="PF02518">
    <property type="entry name" value="HATPase_c"/>
    <property type="match status" value="1"/>
</dbReference>
<dbReference type="EMBL" id="QHKO01000001">
    <property type="protein sequence ID" value="RAL25200.1"/>
    <property type="molecule type" value="Genomic_DNA"/>
</dbReference>
<dbReference type="SUPFAM" id="SSF55874">
    <property type="entry name" value="ATPase domain of HSP90 chaperone/DNA topoisomerase II/histidine kinase"/>
    <property type="match status" value="1"/>
</dbReference>
<dbReference type="Gene3D" id="1.10.287.130">
    <property type="match status" value="1"/>
</dbReference>
<protein>
    <recommendedName>
        <fullName evidence="2">histidine kinase</fullName>
        <ecNumber evidence="2">2.7.13.3</ecNumber>
    </recommendedName>
</protein>
<dbReference type="SUPFAM" id="SSF55785">
    <property type="entry name" value="PYP-like sensor domain (PAS domain)"/>
    <property type="match status" value="1"/>
</dbReference>
<dbReference type="PROSITE" id="PS50112">
    <property type="entry name" value="PAS"/>
    <property type="match status" value="1"/>
</dbReference>
<dbReference type="EC" id="2.7.13.3" evidence="2"/>
<dbReference type="SMART" id="SM00388">
    <property type="entry name" value="HisKA"/>
    <property type="match status" value="1"/>
</dbReference>
<dbReference type="InterPro" id="IPR004358">
    <property type="entry name" value="Sig_transdc_His_kin-like_C"/>
</dbReference>
<comment type="caution">
    <text evidence="6">The sequence shown here is derived from an EMBL/GenBank/DDBJ whole genome shotgun (WGS) entry which is preliminary data.</text>
</comment>
<evidence type="ECO:0000256" key="2">
    <source>
        <dbReference type="ARBA" id="ARBA00012438"/>
    </source>
</evidence>
<evidence type="ECO:0000313" key="7">
    <source>
        <dbReference type="Proteomes" id="UP000249169"/>
    </source>
</evidence>
<dbReference type="SMART" id="SM00091">
    <property type="entry name" value="PAS"/>
    <property type="match status" value="2"/>
</dbReference>
<evidence type="ECO:0000256" key="1">
    <source>
        <dbReference type="ARBA" id="ARBA00000085"/>
    </source>
</evidence>
<feature type="domain" description="Histidine kinase" evidence="4">
    <location>
        <begin position="257"/>
        <end position="470"/>
    </location>
</feature>
<sequence length="472" mass="51137">MSESVTATIDLARVLDELREPVAVCEGSGQLIYINRLARAFLGVARNAELPRLNLTQRETFSQMRFQPAGADGCEEYFLGGVTLSGCERDAVSVSLAPMGDGNYRVLFEPEADERLGPILDQIDALVAVCDGRRQVRLANAALSRVLGLAPGEDPSCDLLDVFSADDRPRLRVAASRALAGGTPEPVSTRLASSEMPVGGEQVQVRIRPIASVDGSDARPMRGLVVVVQPGQSSIDELKRRFARAEELMSLGQLAAGVAHELKNPLTSILNYADYLLRKYRGQLFDPRDGERLQHIIEGVERIDRFVRDLLNLAGAEGISLEEVDLHHCLRSAVRLCDVLLETYQVETVMGFTDDAVRVLGHVGGLQQIFVNLITNAARAMEGPGGRIELRTRLVGGEVVVDVIDNACGISESELERIFEPFFTTSTDGSGSGLGLSLVGRIVEQHGGSVRVDSEPGQGTHFRVHLPVLPID</sequence>
<dbReference type="InterPro" id="IPR003661">
    <property type="entry name" value="HisK_dim/P_dom"/>
</dbReference>
<keyword evidence="3" id="KW-0597">Phosphoprotein</keyword>
<proteinExistence type="predicted"/>
<dbReference type="CDD" id="cd00130">
    <property type="entry name" value="PAS"/>
    <property type="match status" value="1"/>
</dbReference>
<dbReference type="Gene3D" id="3.30.450.20">
    <property type="entry name" value="PAS domain"/>
    <property type="match status" value="1"/>
</dbReference>
<evidence type="ECO:0000259" key="4">
    <source>
        <dbReference type="PROSITE" id="PS50109"/>
    </source>
</evidence>
<organism evidence="6 7">
    <name type="scientific">Lujinxingia litoralis</name>
    <dbReference type="NCBI Taxonomy" id="2211119"/>
    <lineage>
        <taxon>Bacteria</taxon>
        <taxon>Deltaproteobacteria</taxon>
        <taxon>Bradymonadales</taxon>
        <taxon>Lujinxingiaceae</taxon>
        <taxon>Lujinxingia</taxon>
    </lineage>
</organism>
<gene>
    <name evidence="6" type="ORF">DL240_03040</name>
</gene>
<comment type="catalytic activity">
    <reaction evidence="1">
        <text>ATP + protein L-histidine = ADP + protein N-phospho-L-histidine.</text>
        <dbReference type="EC" id="2.7.13.3"/>
    </reaction>
</comment>
<evidence type="ECO:0000259" key="5">
    <source>
        <dbReference type="PROSITE" id="PS50112"/>
    </source>
</evidence>
<dbReference type="Gene3D" id="3.30.565.10">
    <property type="entry name" value="Histidine kinase-like ATPase, C-terminal domain"/>
    <property type="match status" value="1"/>
</dbReference>
<dbReference type="OrthoDB" id="9805967at2"/>
<dbReference type="RefSeq" id="WP_111728372.1">
    <property type="nucleotide sequence ID" value="NZ_QHKO01000001.1"/>
</dbReference>
<dbReference type="InterPro" id="IPR003594">
    <property type="entry name" value="HATPase_dom"/>
</dbReference>
<dbReference type="InterPro" id="IPR035965">
    <property type="entry name" value="PAS-like_dom_sf"/>
</dbReference>
<evidence type="ECO:0000256" key="3">
    <source>
        <dbReference type="ARBA" id="ARBA00022553"/>
    </source>
</evidence>
<dbReference type="InterPro" id="IPR036890">
    <property type="entry name" value="HATPase_C_sf"/>
</dbReference>
<name>A0A328CC47_9DELT</name>
<dbReference type="InterPro" id="IPR000014">
    <property type="entry name" value="PAS"/>
</dbReference>
<dbReference type="AlphaFoldDB" id="A0A328CC47"/>
<accession>A0A328CC47</accession>
<dbReference type="InterPro" id="IPR005467">
    <property type="entry name" value="His_kinase_dom"/>
</dbReference>
<dbReference type="Pfam" id="PF08448">
    <property type="entry name" value="PAS_4"/>
    <property type="match status" value="1"/>
</dbReference>
<dbReference type="PANTHER" id="PTHR43065:SF42">
    <property type="entry name" value="TWO-COMPONENT SENSOR PPRA"/>
    <property type="match status" value="1"/>
</dbReference>
<keyword evidence="7" id="KW-1185">Reference proteome</keyword>
<feature type="domain" description="PAS" evidence="5">
    <location>
        <begin position="112"/>
        <end position="182"/>
    </location>
</feature>
<dbReference type="Pfam" id="PF00512">
    <property type="entry name" value="HisKA"/>
    <property type="match status" value="1"/>
</dbReference>
<dbReference type="SUPFAM" id="SSF47384">
    <property type="entry name" value="Homodimeric domain of signal transducing histidine kinase"/>
    <property type="match status" value="1"/>
</dbReference>
<dbReference type="Proteomes" id="UP000249169">
    <property type="component" value="Unassembled WGS sequence"/>
</dbReference>
<dbReference type="InterPro" id="IPR036097">
    <property type="entry name" value="HisK_dim/P_sf"/>
</dbReference>
<dbReference type="PANTHER" id="PTHR43065">
    <property type="entry name" value="SENSOR HISTIDINE KINASE"/>
    <property type="match status" value="1"/>
</dbReference>
<dbReference type="PROSITE" id="PS50109">
    <property type="entry name" value="HIS_KIN"/>
    <property type="match status" value="1"/>
</dbReference>
<reference evidence="6 7" key="1">
    <citation type="submission" date="2018-05" db="EMBL/GenBank/DDBJ databases">
        <title>Lujinxingia marina gen. nov. sp. nov., a new facultative anaerobic member of the class Deltaproteobacteria, and proposal of Lujinxingaceae fam. nov.</title>
        <authorList>
            <person name="Li C.-M."/>
        </authorList>
    </citation>
    <scope>NUCLEOTIDE SEQUENCE [LARGE SCALE GENOMIC DNA]</scope>
    <source>
        <strain evidence="6 7">B210</strain>
    </source>
</reference>
<dbReference type="CDD" id="cd00082">
    <property type="entry name" value="HisKA"/>
    <property type="match status" value="1"/>
</dbReference>
<dbReference type="InterPro" id="IPR013656">
    <property type="entry name" value="PAS_4"/>
</dbReference>
<dbReference type="GO" id="GO:0000155">
    <property type="term" value="F:phosphorelay sensor kinase activity"/>
    <property type="evidence" value="ECO:0007669"/>
    <property type="project" value="InterPro"/>
</dbReference>
<dbReference type="SMART" id="SM00387">
    <property type="entry name" value="HATPase_c"/>
    <property type="match status" value="1"/>
</dbReference>